<feature type="compositionally biased region" description="Basic and acidic residues" evidence="1">
    <location>
        <begin position="18"/>
        <end position="32"/>
    </location>
</feature>
<evidence type="ECO:0000256" key="1">
    <source>
        <dbReference type="SAM" id="MobiDB-lite"/>
    </source>
</evidence>
<protein>
    <submittedName>
        <fullName evidence="2">Uncharacterized protein</fullName>
    </submittedName>
</protein>
<sequence>MQEKLSHKPYLNANKNGKLKDTNRELNEEIHGKQARRKSNKQNKNPEPYNVKNRNAGFNTRFDPSKDKK</sequence>
<feature type="region of interest" description="Disordered" evidence="1">
    <location>
        <begin position="1"/>
        <end position="69"/>
    </location>
</feature>
<dbReference type="RefSeq" id="WP_380966060.1">
    <property type="nucleotide sequence ID" value="NZ_JBHTCO010000014.1"/>
</dbReference>
<comment type="caution">
    <text evidence="2">The sequence shown here is derived from an EMBL/GenBank/DDBJ whole genome shotgun (WGS) entry which is preliminary data.</text>
</comment>
<dbReference type="Proteomes" id="UP001596505">
    <property type="component" value="Unassembled WGS sequence"/>
</dbReference>
<organism evidence="2 3">
    <name type="scientific">Scopulibacillus cellulosilyticus</name>
    <dbReference type="NCBI Taxonomy" id="2665665"/>
    <lineage>
        <taxon>Bacteria</taxon>
        <taxon>Bacillati</taxon>
        <taxon>Bacillota</taxon>
        <taxon>Bacilli</taxon>
        <taxon>Bacillales</taxon>
        <taxon>Sporolactobacillaceae</taxon>
        <taxon>Scopulibacillus</taxon>
    </lineage>
</organism>
<name>A0ABW2PVU9_9BACL</name>
<evidence type="ECO:0000313" key="2">
    <source>
        <dbReference type="EMBL" id="MFC7393543.1"/>
    </source>
</evidence>
<evidence type="ECO:0000313" key="3">
    <source>
        <dbReference type="Proteomes" id="UP001596505"/>
    </source>
</evidence>
<proteinExistence type="predicted"/>
<accession>A0ABW2PVU9</accession>
<dbReference type="EMBL" id="JBHTCO010000014">
    <property type="protein sequence ID" value="MFC7393543.1"/>
    <property type="molecule type" value="Genomic_DNA"/>
</dbReference>
<reference evidence="3" key="1">
    <citation type="journal article" date="2019" name="Int. J. Syst. Evol. Microbiol.">
        <title>The Global Catalogue of Microorganisms (GCM) 10K type strain sequencing project: providing services to taxonomists for standard genome sequencing and annotation.</title>
        <authorList>
            <consortium name="The Broad Institute Genomics Platform"/>
            <consortium name="The Broad Institute Genome Sequencing Center for Infectious Disease"/>
            <person name="Wu L."/>
            <person name="Ma J."/>
        </authorList>
    </citation>
    <scope>NUCLEOTIDE SEQUENCE [LARGE SCALE GENOMIC DNA]</scope>
    <source>
        <strain evidence="3">CGMCC 1.16305</strain>
    </source>
</reference>
<keyword evidence="3" id="KW-1185">Reference proteome</keyword>
<gene>
    <name evidence="2" type="ORF">ACFQRG_11320</name>
</gene>